<dbReference type="AlphaFoldDB" id="A0AAD1XLX0"/>
<reference evidence="2" key="1">
    <citation type="submission" date="2023-07" db="EMBL/GenBank/DDBJ databases">
        <authorList>
            <consortium name="AG Swart"/>
            <person name="Singh M."/>
            <person name="Singh A."/>
            <person name="Seah K."/>
            <person name="Emmerich C."/>
        </authorList>
    </citation>
    <scope>NUCLEOTIDE SEQUENCE</scope>
    <source>
        <strain evidence="2">DP1</strain>
    </source>
</reference>
<evidence type="ECO:0000259" key="1">
    <source>
        <dbReference type="Pfam" id="PF08241"/>
    </source>
</evidence>
<protein>
    <recommendedName>
        <fullName evidence="1">Methyltransferase type 11 domain-containing protein</fullName>
    </recommendedName>
</protein>
<dbReference type="CDD" id="cd02440">
    <property type="entry name" value="AdoMet_MTases"/>
    <property type="match status" value="1"/>
</dbReference>
<evidence type="ECO:0000313" key="3">
    <source>
        <dbReference type="Proteomes" id="UP001295684"/>
    </source>
</evidence>
<dbReference type="PANTHER" id="PTHR43591:SF24">
    <property type="entry name" value="2-METHOXY-6-POLYPRENYL-1,4-BENZOQUINOL METHYLASE, MITOCHONDRIAL"/>
    <property type="match status" value="1"/>
</dbReference>
<dbReference type="Pfam" id="PF08241">
    <property type="entry name" value="Methyltransf_11"/>
    <property type="match status" value="1"/>
</dbReference>
<keyword evidence="3" id="KW-1185">Reference proteome</keyword>
<dbReference type="Gene3D" id="3.40.50.150">
    <property type="entry name" value="Vaccinia Virus protein VP39"/>
    <property type="match status" value="1"/>
</dbReference>
<proteinExistence type="predicted"/>
<dbReference type="Proteomes" id="UP001295684">
    <property type="component" value="Unassembled WGS sequence"/>
</dbReference>
<feature type="domain" description="Methyltransferase type 11" evidence="1">
    <location>
        <begin position="16"/>
        <end position="129"/>
    </location>
</feature>
<dbReference type="EMBL" id="CAMPGE010016558">
    <property type="protein sequence ID" value="CAI2375108.1"/>
    <property type="molecule type" value="Genomic_DNA"/>
</dbReference>
<dbReference type="InterPro" id="IPR013216">
    <property type="entry name" value="Methyltransf_11"/>
</dbReference>
<evidence type="ECO:0000313" key="2">
    <source>
        <dbReference type="EMBL" id="CAI2375108.1"/>
    </source>
</evidence>
<dbReference type="PANTHER" id="PTHR43591">
    <property type="entry name" value="METHYLTRANSFERASE"/>
    <property type="match status" value="1"/>
</dbReference>
<dbReference type="GO" id="GO:0008757">
    <property type="term" value="F:S-adenosylmethionine-dependent methyltransferase activity"/>
    <property type="evidence" value="ECO:0007669"/>
    <property type="project" value="InterPro"/>
</dbReference>
<organism evidence="2 3">
    <name type="scientific">Euplotes crassus</name>
    <dbReference type="NCBI Taxonomy" id="5936"/>
    <lineage>
        <taxon>Eukaryota</taxon>
        <taxon>Sar</taxon>
        <taxon>Alveolata</taxon>
        <taxon>Ciliophora</taxon>
        <taxon>Intramacronucleata</taxon>
        <taxon>Spirotrichea</taxon>
        <taxon>Hypotrichia</taxon>
        <taxon>Euplotida</taxon>
        <taxon>Euplotidae</taxon>
        <taxon>Moneuplotes</taxon>
    </lineage>
</organism>
<name>A0AAD1XLX0_EUPCR</name>
<gene>
    <name evidence="2" type="ORF">ECRASSUSDP1_LOCUS16468</name>
</gene>
<sequence length="261" mass="29861">MMLYHHTIADKCNKILEVGVGTGRSALMFSQSFMQKGAVYVNTDISDNMIKIFKENLGSTGYDLDHQESYKAPEAEEDKKKIVILKANNEDLPFPDEEFDCYISNFSMHIVDNHHNQLLEAYRVLKPGCKAGFSVWGDKSRNNCFTFLQTTLKKLGYETDLSAEKSFCLSDPVDLRKDILTAGFKVCKNIVVNLPMAHKYPEDFLNIMVKGNFEDFAQKENLTEPNKTELWDQICQEFTQKYGPDTSEMPDFEQIICIATK</sequence>
<accession>A0AAD1XLX0</accession>
<comment type="caution">
    <text evidence="2">The sequence shown here is derived from an EMBL/GenBank/DDBJ whole genome shotgun (WGS) entry which is preliminary data.</text>
</comment>
<dbReference type="InterPro" id="IPR029063">
    <property type="entry name" value="SAM-dependent_MTases_sf"/>
</dbReference>
<dbReference type="SUPFAM" id="SSF53335">
    <property type="entry name" value="S-adenosyl-L-methionine-dependent methyltransferases"/>
    <property type="match status" value="1"/>
</dbReference>